<feature type="active site" description="Proton acceptor" evidence="11">
    <location>
        <position position="320"/>
    </location>
</feature>
<protein>
    <recommendedName>
        <fullName evidence="5 11">Nicotinate-nucleotide--dimethylbenzimidazole phosphoribosyltransferase</fullName>
        <shortName evidence="11">NN:DBI PRT</shortName>
        <ecNumber evidence="4 11">2.4.2.21</ecNumber>
    </recommendedName>
    <alternativeName>
        <fullName evidence="9 11">N(1)-alpha-phosphoribosyltransferase</fullName>
    </alternativeName>
</protein>
<evidence type="ECO:0000256" key="2">
    <source>
        <dbReference type="ARBA" id="ARBA00005049"/>
    </source>
</evidence>
<evidence type="ECO:0000256" key="10">
    <source>
        <dbReference type="ARBA" id="ARBA00047340"/>
    </source>
</evidence>
<accession>A0ABW0GJB0</accession>
<dbReference type="NCBIfam" id="NF000996">
    <property type="entry name" value="PRK00105.1"/>
    <property type="match status" value="1"/>
</dbReference>
<sequence length="350" mass="34723">MRAPDATDVPAPDAAAAAAARERLASLATPPGALGRLGELAVWWAGVRGVPVPPAPRRVDLHVVAGDHGVVARGVSAFPAAVTPLMVRAFLDGGAAATVLARQLGVHVHTHDLAVDTDWPPGTDPALTAHKVRRGSGSIDTDDALTPEETDAALAAGAALADASVDAGADLLLVGDMGIGNTTPAAALVCALLDGDPAVLTGRGTGVDGDALARKREVVTAAVTRARDAHGDDPRRLLGGLGGADLAAMAGLCARAARRRTPVLLDGVVVTAAALAAERAAPGSAAWWAAGHRSAEPAHSPALVALGLDPLLDLGMRLGEGSGALAALPLLSSAATLLAETALLADVLPG</sequence>
<dbReference type="InterPro" id="IPR036087">
    <property type="entry name" value="Nict_dMeBzImd_PRibTrfase_sf"/>
</dbReference>
<reference evidence="13" key="1">
    <citation type="journal article" date="2019" name="Int. J. Syst. Evol. Microbiol.">
        <title>The Global Catalogue of Microorganisms (GCM) 10K type strain sequencing project: providing services to taxonomists for standard genome sequencing and annotation.</title>
        <authorList>
            <consortium name="The Broad Institute Genomics Platform"/>
            <consortium name="The Broad Institute Genome Sequencing Center for Infectious Disease"/>
            <person name="Wu L."/>
            <person name="Ma J."/>
        </authorList>
    </citation>
    <scope>NUCLEOTIDE SEQUENCE [LARGE SCALE GENOMIC DNA]</scope>
    <source>
        <strain evidence="13">CCUG 43114</strain>
    </source>
</reference>
<dbReference type="InterPro" id="IPR017846">
    <property type="entry name" value="Nict_dMeBzImd_PRibTrfase_bact"/>
</dbReference>
<evidence type="ECO:0000313" key="13">
    <source>
        <dbReference type="Proteomes" id="UP001596122"/>
    </source>
</evidence>
<dbReference type="SUPFAM" id="SSF52733">
    <property type="entry name" value="Nicotinate mononucleotide:5,6-dimethylbenzimidazole phosphoribosyltransferase (CobT)"/>
    <property type="match status" value="1"/>
</dbReference>
<keyword evidence="6 11" id="KW-0169">Cobalamin biosynthesis</keyword>
<dbReference type="CDD" id="cd02439">
    <property type="entry name" value="DMB-PRT_CobT"/>
    <property type="match status" value="1"/>
</dbReference>
<proteinExistence type="inferred from homology"/>
<evidence type="ECO:0000256" key="5">
    <source>
        <dbReference type="ARBA" id="ARBA00015486"/>
    </source>
</evidence>
<comment type="catalytic activity">
    <reaction evidence="10 11">
        <text>5,6-dimethylbenzimidazole + nicotinate beta-D-ribonucleotide = alpha-ribazole 5'-phosphate + nicotinate + H(+)</text>
        <dbReference type="Rhea" id="RHEA:11196"/>
        <dbReference type="ChEBI" id="CHEBI:15378"/>
        <dbReference type="ChEBI" id="CHEBI:15890"/>
        <dbReference type="ChEBI" id="CHEBI:32544"/>
        <dbReference type="ChEBI" id="CHEBI:57502"/>
        <dbReference type="ChEBI" id="CHEBI:57918"/>
        <dbReference type="EC" id="2.4.2.21"/>
    </reaction>
</comment>
<evidence type="ECO:0000256" key="11">
    <source>
        <dbReference type="HAMAP-Rule" id="MF_00230"/>
    </source>
</evidence>
<evidence type="ECO:0000313" key="12">
    <source>
        <dbReference type="EMBL" id="MFC5379869.1"/>
    </source>
</evidence>
<evidence type="ECO:0000256" key="4">
    <source>
        <dbReference type="ARBA" id="ARBA00011991"/>
    </source>
</evidence>
<dbReference type="InterPro" id="IPR003200">
    <property type="entry name" value="Nict_dMeBzImd_PRibTrfase"/>
</dbReference>
<comment type="function">
    <text evidence="1 11">Catalyzes the synthesis of alpha-ribazole-5'-phosphate from nicotinate mononucleotide (NAMN) and 5,6-dimethylbenzimidazole (DMB).</text>
</comment>
<keyword evidence="7 11" id="KW-0328">Glycosyltransferase</keyword>
<name>A0ABW0GJB0_9MICO</name>
<dbReference type="Pfam" id="PF02277">
    <property type="entry name" value="DBI_PRT"/>
    <property type="match status" value="1"/>
</dbReference>
<evidence type="ECO:0000256" key="9">
    <source>
        <dbReference type="ARBA" id="ARBA00030686"/>
    </source>
</evidence>
<comment type="similarity">
    <text evidence="3 11">Belongs to the CobT family.</text>
</comment>
<dbReference type="PANTHER" id="PTHR43463">
    <property type="entry name" value="NICOTINATE-NUCLEOTIDE--DIMETHYLBENZIMIDAZOLE PHOSPHORIBOSYLTRANSFERASE"/>
    <property type="match status" value="1"/>
</dbReference>
<dbReference type="Gene3D" id="3.40.50.10210">
    <property type="match status" value="1"/>
</dbReference>
<dbReference type="EC" id="2.4.2.21" evidence="4 11"/>
<dbReference type="Gene3D" id="1.10.1610.10">
    <property type="match status" value="1"/>
</dbReference>
<keyword evidence="8 11" id="KW-0808">Transferase</keyword>
<comment type="pathway">
    <text evidence="2 11">Nucleoside biosynthesis; alpha-ribazole biosynthesis; alpha-ribazole from 5,6-dimethylbenzimidazole: step 1/2.</text>
</comment>
<dbReference type="RefSeq" id="WP_340269092.1">
    <property type="nucleotide sequence ID" value="NZ_JBBEOG010000003.1"/>
</dbReference>
<evidence type="ECO:0000256" key="8">
    <source>
        <dbReference type="ARBA" id="ARBA00022679"/>
    </source>
</evidence>
<dbReference type="NCBIfam" id="TIGR03160">
    <property type="entry name" value="cobT_DBIPRT"/>
    <property type="match status" value="1"/>
</dbReference>
<keyword evidence="13" id="KW-1185">Reference proteome</keyword>
<dbReference type="HAMAP" id="MF_00230">
    <property type="entry name" value="CobT"/>
    <property type="match status" value="1"/>
</dbReference>
<dbReference type="EMBL" id="JBHSLD010000004">
    <property type="protein sequence ID" value="MFC5379869.1"/>
    <property type="molecule type" value="Genomic_DNA"/>
</dbReference>
<evidence type="ECO:0000256" key="6">
    <source>
        <dbReference type="ARBA" id="ARBA00022573"/>
    </source>
</evidence>
<evidence type="ECO:0000256" key="7">
    <source>
        <dbReference type="ARBA" id="ARBA00022676"/>
    </source>
</evidence>
<dbReference type="InterPro" id="IPR023195">
    <property type="entry name" value="Nict_dMeBzImd_PRibTrfase_N"/>
</dbReference>
<dbReference type="GO" id="GO:0008939">
    <property type="term" value="F:nicotinate-nucleotide-dimethylbenzimidazole phosphoribosyltransferase activity"/>
    <property type="evidence" value="ECO:0007669"/>
    <property type="project" value="UniProtKB-EC"/>
</dbReference>
<evidence type="ECO:0000256" key="3">
    <source>
        <dbReference type="ARBA" id="ARBA00007110"/>
    </source>
</evidence>
<evidence type="ECO:0000256" key="1">
    <source>
        <dbReference type="ARBA" id="ARBA00002197"/>
    </source>
</evidence>
<dbReference type="Proteomes" id="UP001596122">
    <property type="component" value="Unassembled WGS sequence"/>
</dbReference>
<gene>
    <name evidence="11 12" type="primary">cobT</name>
    <name evidence="12" type="ORF">ACFPJ6_03590</name>
</gene>
<comment type="caution">
    <text evidence="12">The sequence shown here is derived from an EMBL/GenBank/DDBJ whole genome shotgun (WGS) entry which is preliminary data.</text>
</comment>
<dbReference type="PANTHER" id="PTHR43463:SF1">
    <property type="entry name" value="NICOTINATE-NUCLEOTIDE--DIMETHYLBENZIMIDAZOLE PHOSPHORIBOSYLTRANSFERASE"/>
    <property type="match status" value="1"/>
</dbReference>
<organism evidence="12 13">
    <name type="scientific">Aquipuribacter nitratireducens</name>
    <dbReference type="NCBI Taxonomy" id="650104"/>
    <lineage>
        <taxon>Bacteria</taxon>
        <taxon>Bacillati</taxon>
        <taxon>Actinomycetota</taxon>
        <taxon>Actinomycetes</taxon>
        <taxon>Micrococcales</taxon>
        <taxon>Intrasporangiaceae</taxon>
        <taxon>Aquipuribacter</taxon>
    </lineage>
</organism>